<dbReference type="InterPro" id="IPR024187">
    <property type="entry name" value="Sig_transdc_resp-reg_cit/mal"/>
</dbReference>
<evidence type="ECO:0000313" key="14">
    <source>
        <dbReference type="Proteomes" id="UP001407405"/>
    </source>
</evidence>
<comment type="caution">
    <text evidence="13">The sequence shown here is derived from an EMBL/GenBank/DDBJ whole genome shotgun (WGS) entry which is preliminary data.</text>
</comment>
<feature type="domain" description="Response regulatory" evidence="12">
    <location>
        <begin position="3"/>
        <end position="119"/>
    </location>
</feature>
<dbReference type="Gene3D" id="3.40.50.2300">
    <property type="match status" value="1"/>
</dbReference>
<keyword evidence="5 10" id="KW-0805">Transcription regulation</keyword>
<evidence type="ECO:0000256" key="11">
    <source>
        <dbReference type="PROSITE-ProRule" id="PRU00169"/>
    </source>
</evidence>
<proteinExistence type="predicted"/>
<dbReference type="Proteomes" id="UP001407405">
    <property type="component" value="Unassembled WGS sequence"/>
</dbReference>
<dbReference type="PIRSF" id="PIRSF006171">
    <property type="entry name" value="RR_citrat_malat"/>
    <property type="match status" value="1"/>
</dbReference>
<evidence type="ECO:0000256" key="8">
    <source>
        <dbReference type="ARBA" id="ARBA00023163"/>
    </source>
</evidence>
<name>A0ABU9VPF4_9CLOT</name>
<dbReference type="PANTHER" id="PTHR45526:SF1">
    <property type="entry name" value="TRANSCRIPTIONAL REGULATORY PROTEIN DCUR-RELATED"/>
    <property type="match status" value="1"/>
</dbReference>
<evidence type="ECO:0000259" key="12">
    <source>
        <dbReference type="PROSITE" id="PS50110"/>
    </source>
</evidence>
<evidence type="ECO:0000256" key="5">
    <source>
        <dbReference type="ARBA" id="ARBA00023015"/>
    </source>
</evidence>
<keyword evidence="7 10" id="KW-0010">Activator</keyword>
<keyword evidence="3 11" id="KW-0597">Phosphoprotein</keyword>
<dbReference type="CDD" id="cd19925">
    <property type="entry name" value="REC_citrate_TCS"/>
    <property type="match status" value="1"/>
</dbReference>
<protein>
    <recommendedName>
        <fullName evidence="10">Transcriptional regulatory protein</fullName>
    </recommendedName>
</protein>
<dbReference type="InterPro" id="IPR036390">
    <property type="entry name" value="WH_DNA-bd_sf"/>
</dbReference>
<dbReference type="Gene3D" id="1.10.10.10">
    <property type="entry name" value="Winged helix-like DNA-binding domain superfamily/Winged helix DNA-binding domain"/>
    <property type="match status" value="1"/>
</dbReference>
<feature type="modified residue" description="4-aspartylphosphate" evidence="11">
    <location>
        <position position="54"/>
    </location>
</feature>
<evidence type="ECO:0000256" key="3">
    <source>
        <dbReference type="ARBA" id="ARBA00022553"/>
    </source>
</evidence>
<dbReference type="InterPro" id="IPR005471">
    <property type="entry name" value="Tscrpt_reg_IclR_N"/>
</dbReference>
<keyword evidence="6 10" id="KW-0238">DNA-binding</keyword>
<sequence>MIRVMIVEDDPMVAEINHRYVNSVEGFRVATIARNGEQAMEMLEKETVDLIILDIYMPRSNGLQLLKKIRNQNWTIDVILVTASQDPAHIGEVLKLGAFDYLVKPFEFKRLKQALENYRLRKKTLENTRLVSQDDIDRLIISRSETELATNYEKGIHPKTLATIKEHLLNRRKPVDATQVADEIGVARVTARRYLEYLVKTGFLELDIRYDTGGRPRHLYHLSASQ</sequence>
<dbReference type="InterPro" id="IPR011006">
    <property type="entry name" value="CheY-like_superfamily"/>
</dbReference>
<evidence type="ECO:0000256" key="1">
    <source>
        <dbReference type="ARBA" id="ARBA00004496"/>
    </source>
</evidence>
<evidence type="ECO:0000256" key="7">
    <source>
        <dbReference type="ARBA" id="ARBA00023159"/>
    </source>
</evidence>
<dbReference type="EMBL" id="JBCITM010000001">
    <property type="protein sequence ID" value="MEN1759063.1"/>
    <property type="molecule type" value="Genomic_DNA"/>
</dbReference>
<accession>A0ABU9VPF4</accession>
<dbReference type="SUPFAM" id="SSF52172">
    <property type="entry name" value="CheY-like"/>
    <property type="match status" value="1"/>
</dbReference>
<evidence type="ECO:0000256" key="10">
    <source>
        <dbReference type="PIRNR" id="PIRNR006171"/>
    </source>
</evidence>
<evidence type="ECO:0000256" key="4">
    <source>
        <dbReference type="ARBA" id="ARBA00023012"/>
    </source>
</evidence>
<comment type="subcellular location">
    <subcellularLocation>
        <location evidence="1 10">Cytoplasm</location>
    </subcellularLocation>
</comment>
<keyword evidence="4 10" id="KW-0902">Two-component regulatory system</keyword>
<gene>
    <name evidence="13" type="ORF">AAIG11_01135</name>
</gene>
<evidence type="ECO:0000256" key="9">
    <source>
        <dbReference type="ARBA" id="ARBA00024867"/>
    </source>
</evidence>
<dbReference type="InterPro" id="IPR036388">
    <property type="entry name" value="WH-like_DNA-bd_sf"/>
</dbReference>
<dbReference type="RefSeq" id="WP_343184444.1">
    <property type="nucleotide sequence ID" value="NZ_JBCITM010000001.1"/>
</dbReference>
<keyword evidence="2 10" id="KW-0963">Cytoplasm</keyword>
<keyword evidence="8 10" id="KW-0804">Transcription</keyword>
<comment type="function">
    <text evidence="9">May play the central regulatory role in sporulation. It may be an element of the effector pathway responsible for the activation of sporulation genes in response to nutritional stress. Spo0A may act in concert with spo0H (a sigma factor) to control the expression of some genes that are critical to the sporulation process.</text>
</comment>
<dbReference type="SUPFAM" id="SSF46785">
    <property type="entry name" value="Winged helix' DNA-binding domain"/>
    <property type="match status" value="1"/>
</dbReference>
<reference evidence="13 14" key="1">
    <citation type="submission" date="2024-04" db="EMBL/GenBank/DDBJ databases">
        <title>Genome sequencing and metabolic network reconstruction of aminoacids and betaine degradation by Anoxynatronum sibiricum.</title>
        <authorList>
            <person name="Detkova E.N."/>
            <person name="Boltjanskaja Y.V."/>
            <person name="Mardanov A.V."/>
            <person name="Kevbrin V."/>
        </authorList>
    </citation>
    <scope>NUCLEOTIDE SEQUENCE [LARGE SCALE GENOMIC DNA]</scope>
    <source>
        <strain evidence="13 14">Z-7981</strain>
    </source>
</reference>
<dbReference type="PANTHER" id="PTHR45526">
    <property type="entry name" value="TRANSCRIPTIONAL REGULATORY PROTEIN DPIA"/>
    <property type="match status" value="1"/>
</dbReference>
<dbReference type="InterPro" id="IPR001789">
    <property type="entry name" value="Sig_transdc_resp-reg_receiver"/>
</dbReference>
<evidence type="ECO:0000313" key="13">
    <source>
        <dbReference type="EMBL" id="MEN1759063.1"/>
    </source>
</evidence>
<dbReference type="InterPro" id="IPR051271">
    <property type="entry name" value="2C-system_Tx_regulators"/>
</dbReference>
<dbReference type="SMART" id="SM00448">
    <property type="entry name" value="REC"/>
    <property type="match status" value="1"/>
</dbReference>
<dbReference type="Pfam" id="PF00072">
    <property type="entry name" value="Response_reg"/>
    <property type="match status" value="1"/>
</dbReference>
<keyword evidence="14" id="KW-1185">Reference proteome</keyword>
<evidence type="ECO:0000256" key="2">
    <source>
        <dbReference type="ARBA" id="ARBA00022490"/>
    </source>
</evidence>
<dbReference type="Pfam" id="PF09339">
    <property type="entry name" value="HTH_IclR"/>
    <property type="match status" value="1"/>
</dbReference>
<dbReference type="PROSITE" id="PS50110">
    <property type="entry name" value="RESPONSE_REGULATORY"/>
    <property type="match status" value="1"/>
</dbReference>
<organism evidence="13 14">
    <name type="scientific">Anoxynatronum sibiricum</name>
    <dbReference type="NCBI Taxonomy" id="210623"/>
    <lineage>
        <taxon>Bacteria</taxon>
        <taxon>Bacillati</taxon>
        <taxon>Bacillota</taxon>
        <taxon>Clostridia</taxon>
        <taxon>Eubacteriales</taxon>
        <taxon>Clostridiaceae</taxon>
        <taxon>Anoxynatronum</taxon>
    </lineage>
</organism>
<evidence type="ECO:0000256" key="6">
    <source>
        <dbReference type="ARBA" id="ARBA00023125"/>
    </source>
</evidence>